<feature type="domain" description="C2" evidence="20">
    <location>
        <begin position="2582"/>
        <end position="2708"/>
    </location>
</feature>
<evidence type="ECO:0000259" key="21">
    <source>
        <dbReference type="PROSITE" id="PS50008"/>
    </source>
</evidence>
<dbReference type="InterPro" id="IPR015359">
    <property type="entry name" value="PLC_EF-hand-like"/>
</dbReference>
<dbReference type="PROSITE" id="PS50008">
    <property type="entry name" value="PIPLC_Y_DOMAIN"/>
    <property type="match status" value="1"/>
</dbReference>
<feature type="region of interest" description="Disordered" evidence="19">
    <location>
        <begin position="394"/>
        <end position="458"/>
    </location>
</feature>
<dbReference type="PROSITE" id="PS50009">
    <property type="entry name" value="RASGEF_CAT"/>
    <property type="match status" value="1"/>
</dbReference>
<evidence type="ECO:0000256" key="18">
    <source>
        <dbReference type="RuleBase" id="RU361133"/>
    </source>
</evidence>
<organism evidence="24 25">
    <name type="scientific">Larinioides sclopetarius</name>
    <dbReference type="NCBI Taxonomy" id="280406"/>
    <lineage>
        <taxon>Eukaryota</taxon>
        <taxon>Metazoa</taxon>
        <taxon>Ecdysozoa</taxon>
        <taxon>Arthropoda</taxon>
        <taxon>Chelicerata</taxon>
        <taxon>Arachnida</taxon>
        <taxon>Araneae</taxon>
        <taxon>Araneomorphae</taxon>
        <taxon>Entelegynae</taxon>
        <taxon>Araneoidea</taxon>
        <taxon>Araneidae</taxon>
        <taxon>Larinioides</taxon>
    </lineage>
</organism>
<dbReference type="PRINTS" id="PR00390">
    <property type="entry name" value="PHPHLIPASEC"/>
</dbReference>
<dbReference type="Pfam" id="PF00023">
    <property type="entry name" value="Ank"/>
    <property type="match status" value="1"/>
</dbReference>
<feature type="repeat" description="ANK" evidence="16">
    <location>
        <begin position="261"/>
        <end position="293"/>
    </location>
</feature>
<comment type="caution">
    <text evidence="24">The sequence shown here is derived from an EMBL/GenBank/DDBJ whole genome shotgun (WGS) entry which is preliminary data.</text>
</comment>
<dbReference type="InterPro" id="IPR036964">
    <property type="entry name" value="RASGEF_cat_dom_sf"/>
</dbReference>
<name>A0AAV2BDM6_9ARAC</name>
<dbReference type="InterPro" id="IPR036770">
    <property type="entry name" value="Ankyrin_rpt-contain_sf"/>
</dbReference>
<dbReference type="PROSITE" id="PS50007">
    <property type="entry name" value="PIPLC_X_DOMAIN"/>
    <property type="match status" value="1"/>
</dbReference>
<keyword evidence="18" id="KW-0378">Hydrolase</keyword>
<feature type="compositionally biased region" description="Basic and acidic residues" evidence="19">
    <location>
        <begin position="860"/>
        <end position="869"/>
    </location>
</feature>
<dbReference type="InterPro" id="IPR016024">
    <property type="entry name" value="ARM-type_fold"/>
</dbReference>
<dbReference type="PANTHER" id="PTHR10336:SF6">
    <property type="entry name" value="1-PHOSPHATIDYLINOSITOL 4,5-BISPHOSPHATE PHOSPHODIESTERASE EPSILON-1"/>
    <property type="match status" value="1"/>
</dbReference>
<evidence type="ECO:0000256" key="3">
    <source>
        <dbReference type="ARBA" id="ARBA00004613"/>
    </source>
</evidence>
<dbReference type="EMBL" id="CAXIEN010000333">
    <property type="protein sequence ID" value="CAL1293729.1"/>
    <property type="molecule type" value="Genomic_DNA"/>
</dbReference>
<feature type="compositionally biased region" description="Polar residues" evidence="19">
    <location>
        <begin position="440"/>
        <end position="455"/>
    </location>
</feature>
<dbReference type="InterPro" id="IPR001192">
    <property type="entry name" value="PI-PLC_fam"/>
</dbReference>
<reference evidence="24 25" key="1">
    <citation type="submission" date="2024-04" db="EMBL/GenBank/DDBJ databases">
        <authorList>
            <person name="Rising A."/>
            <person name="Reimegard J."/>
            <person name="Sonavane S."/>
            <person name="Akerstrom W."/>
            <person name="Nylinder S."/>
            <person name="Hedman E."/>
            <person name="Kallberg Y."/>
        </authorList>
    </citation>
    <scope>NUCLEOTIDE SEQUENCE [LARGE SCALE GENOMIC DNA]</scope>
</reference>
<dbReference type="Gene3D" id="1.25.10.10">
    <property type="entry name" value="Leucine-rich Repeat Variant"/>
    <property type="match status" value="1"/>
</dbReference>
<feature type="compositionally biased region" description="Acidic residues" evidence="19">
    <location>
        <begin position="2326"/>
        <end position="2352"/>
    </location>
</feature>
<dbReference type="SMART" id="SM00248">
    <property type="entry name" value="ANK"/>
    <property type="match status" value="3"/>
</dbReference>
<dbReference type="CDD" id="cd17114">
    <property type="entry name" value="RA_PLC-epsilon"/>
    <property type="match status" value="1"/>
</dbReference>
<dbReference type="Pfam" id="PF00388">
    <property type="entry name" value="PI-PLC-X"/>
    <property type="match status" value="1"/>
</dbReference>
<keyword evidence="10" id="KW-0460">Magnesium</keyword>
<comment type="catalytic activity">
    <reaction evidence="18">
        <text>a 1,2-diacyl-sn-glycero-3-phospho-(1D-myo-inositol-4,5-bisphosphate) + H2O = 1D-myo-inositol 1,4,5-trisphosphate + a 1,2-diacyl-sn-glycerol + H(+)</text>
        <dbReference type="Rhea" id="RHEA:33179"/>
        <dbReference type="ChEBI" id="CHEBI:15377"/>
        <dbReference type="ChEBI" id="CHEBI:15378"/>
        <dbReference type="ChEBI" id="CHEBI:17815"/>
        <dbReference type="ChEBI" id="CHEBI:58456"/>
        <dbReference type="ChEBI" id="CHEBI:203600"/>
        <dbReference type="EC" id="3.1.4.11"/>
    </reaction>
</comment>
<feature type="region of interest" description="Disordered" evidence="19">
    <location>
        <begin position="1898"/>
        <end position="1966"/>
    </location>
</feature>
<keyword evidence="17" id="KW-0344">Guanine-nucleotide releasing factor</keyword>
<evidence type="ECO:0000313" key="25">
    <source>
        <dbReference type="Proteomes" id="UP001497382"/>
    </source>
</evidence>
<dbReference type="GO" id="GO:0044231">
    <property type="term" value="C:host cell presynaptic membrane"/>
    <property type="evidence" value="ECO:0007669"/>
    <property type="project" value="UniProtKB-KW"/>
</dbReference>
<dbReference type="PROSITE" id="PS50088">
    <property type="entry name" value="ANK_REPEAT"/>
    <property type="match status" value="2"/>
</dbReference>
<dbReference type="Gene3D" id="1.25.40.20">
    <property type="entry name" value="Ankyrin repeat-containing domain"/>
    <property type="match status" value="1"/>
</dbReference>
<dbReference type="GO" id="GO:0048015">
    <property type="term" value="P:phosphatidylinositol-mediated signaling"/>
    <property type="evidence" value="ECO:0007669"/>
    <property type="project" value="TreeGrafter"/>
</dbReference>
<dbReference type="GO" id="GO:0006887">
    <property type="term" value="P:exocytosis"/>
    <property type="evidence" value="ECO:0007669"/>
    <property type="project" value="UniProtKB-KW"/>
</dbReference>
<dbReference type="InterPro" id="IPR002110">
    <property type="entry name" value="Ankyrin_rpt"/>
</dbReference>
<keyword evidence="6" id="KW-1052">Target cell membrane</keyword>
<feature type="compositionally biased region" description="Polar residues" evidence="19">
    <location>
        <begin position="2357"/>
        <end position="2378"/>
    </location>
</feature>
<keyword evidence="14" id="KW-0456">Lyase</keyword>
<dbReference type="InterPro" id="IPR046973">
    <property type="entry name" value="PLC-epsilon1_cat"/>
</dbReference>
<dbReference type="SMART" id="SM00147">
    <property type="entry name" value="RasGEF"/>
    <property type="match status" value="1"/>
</dbReference>
<evidence type="ECO:0000256" key="15">
    <source>
        <dbReference type="ARBA" id="ARBA00023298"/>
    </source>
</evidence>
<keyword evidence="18" id="KW-0442">Lipid degradation</keyword>
<dbReference type="FunFam" id="3.10.20.90:FF:000238">
    <property type="entry name" value="Phosphoinositide phospholipase C"/>
    <property type="match status" value="1"/>
</dbReference>
<dbReference type="SUPFAM" id="SSF48403">
    <property type="entry name" value="Ankyrin repeat"/>
    <property type="match status" value="1"/>
</dbReference>
<dbReference type="InterPro" id="IPR001711">
    <property type="entry name" value="PLipase_C_Pinositol-sp_Y"/>
</dbReference>
<dbReference type="GO" id="GO:0016042">
    <property type="term" value="P:lipid catabolic process"/>
    <property type="evidence" value="ECO:0007669"/>
    <property type="project" value="UniProtKB-KW"/>
</dbReference>
<feature type="compositionally biased region" description="Polar residues" evidence="19">
    <location>
        <begin position="1947"/>
        <end position="1956"/>
    </location>
</feature>
<evidence type="ECO:0000256" key="5">
    <source>
        <dbReference type="ARBA" id="ARBA00022525"/>
    </source>
</evidence>
<keyword evidence="18" id="KW-0443">Lipid metabolism</keyword>
<dbReference type="Proteomes" id="UP001497382">
    <property type="component" value="Unassembled WGS sequence"/>
</dbReference>
<keyword evidence="6" id="KW-0472">Membrane</keyword>
<evidence type="ECO:0000259" key="23">
    <source>
        <dbReference type="PROSITE" id="PS50200"/>
    </source>
</evidence>
<dbReference type="SMART" id="SM00314">
    <property type="entry name" value="RA"/>
    <property type="match status" value="2"/>
</dbReference>
<dbReference type="InterPro" id="IPR000909">
    <property type="entry name" value="PLipase_C_PInositol-sp_X_dom"/>
</dbReference>
<dbReference type="Gene3D" id="3.20.20.190">
    <property type="entry name" value="Phosphatidylinositol (PI) phosphodiesterase"/>
    <property type="match status" value="1"/>
</dbReference>
<evidence type="ECO:0000256" key="9">
    <source>
        <dbReference type="ARBA" id="ARBA00022723"/>
    </source>
</evidence>
<dbReference type="GO" id="GO:0004435">
    <property type="term" value="F:phosphatidylinositol-4,5-bisphosphate phospholipase C activity"/>
    <property type="evidence" value="ECO:0007669"/>
    <property type="project" value="UniProtKB-EC"/>
</dbReference>
<feature type="domain" description="Ras-associating" evidence="23">
    <location>
        <begin position="2899"/>
        <end position="2979"/>
    </location>
</feature>
<dbReference type="CDD" id="cd14473">
    <property type="entry name" value="FERM_B-lobe"/>
    <property type="match status" value="1"/>
</dbReference>
<dbReference type="GO" id="GO:0007265">
    <property type="term" value="P:Ras protein signal transduction"/>
    <property type="evidence" value="ECO:0007669"/>
    <property type="project" value="TreeGrafter"/>
</dbReference>
<keyword evidence="11" id="KW-0638">Presynaptic neurotoxin</keyword>
<dbReference type="GO" id="GO:0046872">
    <property type="term" value="F:metal ion binding"/>
    <property type="evidence" value="ECO:0007669"/>
    <property type="project" value="UniProtKB-KW"/>
</dbReference>
<feature type="repeat" description="ANK" evidence="16">
    <location>
        <begin position="294"/>
        <end position="328"/>
    </location>
</feature>
<evidence type="ECO:0000256" key="6">
    <source>
        <dbReference type="ARBA" id="ARBA00022537"/>
    </source>
</evidence>
<keyword evidence="13" id="KW-0807">Transducer</keyword>
<evidence type="ECO:0000256" key="19">
    <source>
        <dbReference type="SAM" id="MobiDB-lite"/>
    </source>
</evidence>
<dbReference type="Gene3D" id="2.60.40.150">
    <property type="entry name" value="C2 domain"/>
    <property type="match status" value="1"/>
</dbReference>
<feature type="compositionally biased region" description="Basic and acidic residues" evidence="19">
    <location>
        <begin position="399"/>
        <end position="409"/>
    </location>
</feature>
<keyword evidence="8" id="KW-0528">Neurotoxin</keyword>
<evidence type="ECO:0000256" key="11">
    <source>
        <dbReference type="ARBA" id="ARBA00023028"/>
    </source>
</evidence>
<dbReference type="PROSITE" id="PS50004">
    <property type="entry name" value="C2"/>
    <property type="match status" value="1"/>
</dbReference>
<evidence type="ECO:0000256" key="13">
    <source>
        <dbReference type="ARBA" id="ARBA00023224"/>
    </source>
</evidence>
<dbReference type="Pfam" id="PF00788">
    <property type="entry name" value="RA"/>
    <property type="match status" value="2"/>
</dbReference>
<feature type="region of interest" description="Disordered" evidence="19">
    <location>
        <begin position="846"/>
        <end position="876"/>
    </location>
</feature>
<evidence type="ECO:0000256" key="7">
    <source>
        <dbReference type="ARBA" id="ARBA00022656"/>
    </source>
</evidence>
<feature type="compositionally biased region" description="Polar residues" evidence="19">
    <location>
        <begin position="2313"/>
        <end position="2325"/>
    </location>
</feature>
<dbReference type="PROSITE" id="PS50200">
    <property type="entry name" value="RA"/>
    <property type="match status" value="2"/>
</dbReference>
<dbReference type="Pfam" id="PF00168">
    <property type="entry name" value="C2"/>
    <property type="match status" value="1"/>
</dbReference>
<dbReference type="GO" id="GO:0090729">
    <property type="term" value="F:toxin activity"/>
    <property type="evidence" value="ECO:0007669"/>
    <property type="project" value="UniProtKB-KW"/>
</dbReference>
<dbReference type="InterPro" id="IPR000008">
    <property type="entry name" value="C2_dom"/>
</dbReference>
<dbReference type="SMART" id="SM00148">
    <property type="entry name" value="PLCXc"/>
    <property type="match status" value="1"/>
</dbReference>
<feature type="compositionally biased region" description="Low complexity" evidence="19">
    <location>
        <begin position="2996"/>
        <end position="3010"/>
    </location>
</feature>
<keyword evidence="15" id="KW-1053">Target membrane</keyword>
<evidence type="ECO:0000256" key="4">
    <source>
        <dbReference type="ARBA" id="ARBA00022483"/>
    </source>
</evidence>
<dbReference type="InterPro" id="IPR019748">
    <property type="entry name" value="FERM_central"/>
</dbReference>
<dbReference type="GO" id="GO:0005085">
    <property type="term" value="F:guanyl-nucleotide exchange factor activity"/>
    <property type="evidence" value="ECO:0007669"/>
    <property type="project" value="UniProtKB-KW"/>
</dbReference>
<dbReference type="Pfam" id="PF09279">
    <property type="entry name" value="EF-hand_like"/>
    <property type="match status" value="1"/>
</dbReference>
<feature type="region of interest" description="Disordered" evidence="19">
    <location>
        <begin position="2993"/>
        <end position="3026"/>
    </location>
</feature>
<dbReference type="SUPFAM" id="SSF51695">
    <property type="entry name" value="PLC-like phosphodiesterases"/>
    <property type="match status" value="1"/>
</dbReference>
<dbReference type="GO" id="GO:0007186">
    <property type="term" value="P:G protein-coupled receptor signaling pathway"/>
    <property type="evidence" value="ECO:0007669"/>
    <property type="project" value="TreeGrafter"/>
</dbReference>
<dbReference type="InterPro" id="IPR029071">
    <property type="entry name" value="Ubiquitin-like_domsf"/>
</dbReference>
<evidence type="ECO:0000256" key="2">
    <source>
        <dbReference type="ARBA" id="ARBA00004175"/>
    </source>
</evidence>
<dbReference type="Gene3D" id="3.10.20.90">
    <property type="entry name" value="Phosphatidylinositol 3-kinase Catalytic Subunit, Chain A, domain 1"/>
    <property type="match status" value="2"/>
</dbReference>
<dbReference type="InterPro" id="IPR001895">
    <property type="entry name" value="RASGEF_cat_dom"/>
</dbReference>
<dbReference type="SUPFAM" id="SSF47473">
    <property type="entry name" value="EF-hand"/>
    <property type="match status" value="1"/>
</dbReference>
<feature type="non-terminal residue" evidence="24">
    <location>
        <position position="1"/>
    </location>
</feature>
<evidence type="ECO:0000256" key="16">
    <source>
        <dbReference type="PROSITE-ProRule" id="PRU00023"/>
    </source>
</evidence>
<keyword evidence="16" id="KW-0040">ANK repeat</keyword>
<dbReference type="Gene3D" id="1.10.840.10">
    <property type="entry name" value="Ras guanine-nucleotide exchange factors catalytic domain"/>
    <property type="match status" value="1"/>
</dbReference>
<dbReference type="InterPro" id="IPR011989">
    <property type="entry name" value="ARM-like"/>
</dbReference>
<dbReference type="EC" id="3.1.4.11" evidence="18"/>
<feature type="domain" description="PI-PLC Y-box" evidence="21">
    <location>
        <begin position="2415"/>
        <end position="2577"/>
    </location>
</feature>
<feature type="compositionally biased region" description="Polar residues" evidence="19">
    <location>
        <begin position="2386"/>
        <end position="2396"/>
    </location>
</feature>
<feature type="compositionally biased region" description="Polar residues" evidence="19">
    <location>
        <begin position="410"/>
        <end position="421"/>
    </location>
</feature>
<evidence type="ECO:0000259" key="20">
    <source>
        <dbReference type="PROSITE" id="PS50004"/>
    </source>
</evidence>
<dbReference type="Pfam" id="PF00617">
    <property type="entry name" value="RasGEF"/>
    <property type="match status" value="1"/>
</dbReference>
<evidence type="ECO:0000256" key="17">
    <source>
        <dbReference type="PROSITE-ProRule" id="PRU00168"/>
    </source>
</evidence>
<dbReference type="PROSITE" id="PS50297">
    <property type="entry name" value="ANK_REP_REGION"/>
    <property type="match status" value="2"/>
</dbReference>
<dbReference type="GO" id="GO:0005576">
    <property type="term" value="C:extracellular region"/>
    <property type="evidence" value="ECO:0007669"/>
    <property type="project" value="UniProtKB-SubCell"/>
</dbReference>
<dbReference type="SUPFAM" id="SSF49562">
    <property type="entry name" value="C2 domain (Calcium/lipid-binding domain, CaLB)"/>
    <property type="match status" value="1"/>
</dbReference>
<feature type="region of interest" description="Disordered" evidence="19">
    <location>
        <begin position="1597"/>
        <end position="1624"/>
    </location>
</feature>
<dbReference type="GO" id="GO:0046488">
    <property type="term" value="P:phosphatidylinositol metabolic process"/>
    <property type="evidence" value="ECO:0007669"/>
    <property type="project" value="TreeGrafter"/>
</dbReference>
<evidence type="ECO:0000313" key="24">
    <source>
        <dbReference type="EMBL" id="CAL1293729.1"/>
    </source>
</evidence>
<dbReference type="Pfam" id="PF12796">
    <property type="entry name" value="Ank_2"/>
    <property type="match status" value="1"/>
</dbReference>
<dbReference type="InterPro" id="IPR011992">
    <property type="entry name" value="EF-hand-dom_pair"/>
</dbReference>
<keyword evidence="9" id="KW-0479">Metal-binding</keyword>
<comment type="subcellular location">
    <subcellularLocation>
        <location evidence="3">Secreted</location>
    </subcellularLocation>
    <subcellularLocation>
        <location evidence="2">Target cell membrane</location>
    </subcellularLocation>
</comment>
<dbReference type="Pfam" id="PF00373">
    <property type="entry name" value="FERM_M"/>
    <property type="match status" value="1"/>
</dbReference>
<feature type="domain" description="Ras-GEF" evidence="22">
    <location>
        <begin position="1366"/>
        <end position="1623"/>
    </location>
</feature>
<dbReference type="InterPro" id="IPR000159">
    <property type="entry name" value="RA_dom"/>
</dbReference>
<dbReference type="GO" id="GO:0051209">
    <property type="term" value="P:release of sequestered calcium ion into cytosol"/>
    <property type="evidence" value="ECO:0007669"/>
    <property type="project" value="TreeGrafter"/>
</dbReference>
<dbReference type="SMART" id="SM00239">
    <property type="entry name" value="C2"/>
    <property type="match status" value="1"/>
</dbReference>
<dbReference type="SUPFAM" id="SSF54236">
    <property type="entry name" value="Ubiquitin-like"/>
    <property type="match status" value="2"/>
</dbReference>
<dbReference type="Gene3D" id="1.10.238.10">
    <property type="entry name" value="EF-hand"/>
    <property type="match status" value="1"/>
</dbReference>
<dbReference type="SUPFAM" id="SSF48371">
    <property type="entry name" value="ARM repeat"/>
    <property type="match status" value="1"/>
</dbReference>
<feature type="domain" description="Ras-associating" evidence="23">
    <location>
        <begin position="2773"/>
        <end position="2851"/>
    </location>
</feature>
<comment type="catalytic activity">
    <reaction evidence="1">
        <text>an N-(acyl)-sphingosylphosphoethanolamine = an N-(acyl)-sphingosyl-1,3-cyclic phosphate + ethanolamine</text>
        <dbReference type="Rhea" id="RHEA:60648"/>
        <dbReference type="ChEBI" id="CHEBI:57603"/>
        <dbReference type="ChEBI" id="CHEBI:143891"/>
        <dbReference type="ChEBI" id="CHEBI:143892"/>
    </reaction>
</comment>
<dbReference type="GO" id="GO:0016829">
    <property type="term" value="F:lyase activity"/>
    <property type="evidence" value="ECO:0007669"/>
    <property type="project" value="UniProtKB-KW"/>
</dbReference>
<keyword evidence="12" id="KW-1015">Disulfide bond</keyword>
<dbReference type="SUPFAM" id="SSF48366">
    <property type="entry name" value="Ras GEF"/>
    <property type="match status" value="1"/>
</dbReference>
<dbReference type="SMART" id="SM00149">
    <property type="entry name" value="PLCYc"/>
    <property type="match status" value="1"/>
</dbReference>
<evidence type="ECO:0000256" key="8">
    <source>
        <dbReference type="ARBA" id="ARBA00022699"/>
    </source>
</evidence>
<feature type="region of interest" description="Disordered" evidence="19">
    <location>
        <begin position="2303"/>
        <end position="2410"/>
    </location>
</feature>
<dbReference type="CDD" id="cd00275">
    <property type="entry name" value="C2_PLC_like"/>
    <property type="match status" value="1"/>
</dbReference>
<evidence type="ECO:0000256" key="14">
    <source>
        <dbReference type="ARBA" id="ARBA00023239"/>
    </source>
</evidence>
<accession>A0AAV2BDM6</accession>
<protein>
    <recommendedName>
        <fullName evidence="18">Phosphoinositide phospholipase C</fullName>
        <ecNumber evidence="18">3.1.4.11</ecNumber>
    </recommendedName>
</protein>
<dbReference type="InterPro" id="IPR023578">
    <property type="entry name" value="Ras_GEF_dom_sf"/>
</dbReference>
<keyword evidence="25" id="KW-1185">Reference proteome</keyword>
<dbReference type="CDD" id="cd08596">
    <property type="entry name" value="PI-PLCc_epsilon"/>
    <property type="match status" value="1"/>
</dbReference>
<dbReference type="Pfam" id="PF00387">
    <property type="entry name" value="PI-PLC-Y"/>
    <property type="match status" value="1"/>
</dbReference>
<feature type="compositionally biased region" description="Polar residues" evidence="19">
    <location>
        <begin position="1931"/>
        <end position="1940"/>
    </location>
</feature>
<dbReference type="InterPro" id="IPR035892">
    <property type="entry name" value="C2_domain_sf"/>
</dbReference>
<evidence type="ECO:0000256" key="10">
    <source>
        <dbReference type="ARBA" id="ARBA00022842"/>
    </source>
</evidence>
<proteinExistence type="predicted"/>
<gene>
    <name evidence="24" type="ORF">LARSCL_LOCUS18363</name>
</gene>
<keyword evidence="7" id="KW-0800">Toxin</keyword>
<dbReference type="PANTHER" id="PTHR10336">
    <property type="entry name" value="PHOSPHOINOSITIDE-SPECIFIC PHOSPHOLIPASE C FAMILY PROTEIN"/>
    <property type="match status" value="1"/>
</dbReference>
<keyword evidence="5" id="KW-0964">Secreted</keyword>
<evidence type="ECO:0000259" key="22">
    <source>
        <dbReference type="PROSITE" id="PS50009"/>
    </source>
</evidence>
<dbReference type="InterPro" id="IPR017946">
    <property type="entry name" value="PLC-like_Pdiesterase_TIM-brl"/>
</dbReference>
<sequence length="3042" mass="343092">FVDCCGIWASNERRVVSCRAEWQRRIQAQTGDVPLQRGVFSSSEGAMRSGDDAQTPEQHRITVDEEKEAQVTVHAAPSISCGCSCSPSSHSLASSINDLSFEAEQLDRAIRANDTQVVRRMLEIQHGSLLLDKSSEGSQDFPFLRDLSPSLDHEPPRPPIFVNALHLSVECNSLDVARLLLKYGMDPNEVGVPPSSVEVWRRGSCNSNNFLSPCTFKYPPSSKKHLLTSRQCLDSQLRTVYISSDDKRILYDDQYTRENLYTLAPLFLAVAVGNATMVHLLLKYGANPRVQDGHGVTPLHLATCQHKVSWSCIRLLLERGAKINMPNNQGVCPNQLLDSSDLSLMQKSLVEDAFSCFLAHPVSRVEGEESFLSTGTSFRNYFLLRRFQDGKSASRQSSKVKDVEEETSHQESLPRNSLENSSHTEDEVSDMLDCTDQRRCSSTKSKARTRTPSEPSETRVSRAEVNLYVLTKMATNDECLLPLLTNFHFHLPAIIELADNVSGQRLHKPAAVFLEQLLKTTYQNFKVTHQTHALCLLLRVAVGCLRAGQSLQYSGLLLINKVIDTLVVHALPLDSSADTPRVDGPSSILSGTCTQLLLNALNNGITLQKRGVGIRLHCTPSHRWRDCSYHCLQILSGRALLYCCHLESVQSKLMEDAHLKILVSALESTHDPQLLCLVLQAVCILSMNPAFHRALSESGLLDYLTQLLLPSDEWYYTNHSTQYARYVKHHAARILVYLGQELHIKINIFDTFDDTDVTHDSPEDDYIRRTSLTPTTKSSASLEYLTLHMLKDIQKKMRMTDPWDTLRRGSEDSFAYYLTALPMFVHPIVLFRLLKHRLLTSLRRNAGENRSRASSAGNEESLRLRRHNDSSPNLQVGRSGLTFLTPLQIPPATQSECSASPSPSFKSKKTFRFCSLRRKKSVNESAFNSSHSDTSEADIVAFQRELQNLPTYHSKKQSECLLRPRSCSVPRVTLDSSPITRSATTEGSYTLGDWACSELTTRAQMPSEERALFRLLLEWGQMSPDDLLLDNRKEVEEFLDAVGNIGEQYRRWINDIRNAFRMQENDSDTEEKQAEAIRREYETLQRLVVSGDLPCSKEEAALLAGIQLRIEETWPSAGKDTDQRLKLRPITEDAKETTSESQDEKSGFNNAVSKSTAILRNWMSSNGSKDNNVLEDCVAPMYRTTKNMGKAIKDQKRKLFHSRVYENELHLKKLYIQNCKRLPAYGCRVYQVKERTKKKVNRLLGIGVEKCVLLDSKSLLLTKSQFTSDLEQWRTGGGRSHDQIVLEFRGTKWSFIATSPGALRSISTELWEVMQDLNAHFLDDHLIASRQDIDNEIRKSLVQKQGLERSTVYKRELESLQNILHFPEVVALQLTEVEYELFFKVAPIHYVRQVTLHLSREGSNENAVKCLVKRFQEISSWVTHIIVSQPTHEDRKAVLSCILRIATTCWNLNNFNTAMEILAGLKSEKLKPFWLSLPEKDNIPCLEMLTNALLTPKLSPEYCSAVEKALSSPHSRVIPFFGTFLREIKDILRGTPSLVVLASGDGNELQFISDNSGEDHFFSRIGVGGLINLEKIRKTHAVLREIQAFHDHAQARNKVQIEELPSDEKESEDTDEDESLYEVQSSPHDPFVSLFPVSAKCESYQLLQFLHHGCTIIHWDEDMSRSALVFLRLERNNGTITWARPPWSSLKGTGPMDYSLISSDFDPISPGFLLKYETSDISYNSIEEGFLDLSSVKEVTMVPCESNNVTKRHGIPDDVDKSCLRLHYGSSLSDNRYLELVAPTAVMKLWLKGVEFVIGELKKQKVLSDRRISWLKEKYLYLYFEDLVCCGPTPADAIQVFGGRKWTLGSVGSSSSMDTSGFKRVASFGVSTGKLRKKKSQTSLAAIRDCSPKSQSSLTSEILGEYSRRSPSLRTKRSHLKSADASDDTEFPSTPGFSSNNRDRSRIFSSSPNQGEESPPLTCGPAITHSSQLDFTQFTELFRSFLVRSRKDLRTLFEQVAVSSKGLSENHNAESAEWDKTAASSKRVLGLLTRNTPFDYMDNTQHKKICDALAAASIVTNCAGVDTSKTLVLGVEEFQRFLGEQQGEQKTEKEVVALIRCHEPDAELRARNCLSFEGFARYLMDKCNYVFVPETLEVDPNTMNQPLSHYFIASSHNTYLTGHQLKGESSVELYSQVLLTGCRCVELDCWDGDDGMPVIYHGHTLTTKIPFKSVVDAINRSAFVTSSYPVILSIENHCSLQQQAKMAQIFTTTFGERLVTRFLFDSDFGDDPQLPSPNQLQYRVLIKNKKMRVAITPALPTKIRQGKLGGGRTNSIISTASTGSFNDEDDDDYEDDEDDEYIIDENFPEVEQDDRQSSGTVSKSVSLTVRTESLSSQEECYRDKPQNIQSKMTSAPSEAEDDKNKKSSSQIAPELSDLVVYCQAIKFRGFLQGSCSPTNSVKVKKMSSRRNLLASSGASSLPGTPPTSYVDAKTEQAYLKRAQAPCFQVSSVNENTAKKLCKRHPLTLMAHCESQLMRTYPAGMRIDSSNFNPLIFWSFGIQMMALNYQTEDSALHLNTAMFEQNGCCGYVRKPRVMWDRSHMMYGRFNPWEKSFDGFHALNLSITVISGQYVCPTTFNGSPMVELDVIGIPVDCNRYKTKIVQRNSLNPIWNEVFNFRVTFVDLAFIRFSVMDMGNNHLTAQRVIPLGKLKQGYRHVRLRNAQNQPLPLSTLFIHSVWEEEGLEVSDNSDPSASPTVGKDCVKTELGSLPVKRRMFFLVVHGVVQDEPNTILKITQESTTRDVIAQALSKTNNSDSVDDYVLIEEVQQGWEKKSSDRRIIRRFLDFNERPLEAQAQWQGEGKFILKKLADDPSTRAWITTIRGTINKSKKPVDVNGGELRGWTDGEEAFLVCVYNVAPDQPYAVLKAPTSSTAQDIVAQALIKARRMEDPGKFVLVEEVEFSPSGRQRGRTLQDNENVFLVQQKWKAKGWFEMREKDQTKCDRKSKKTSALRRFGYSSKSGDGSSSRSSWRQVHSEGEDETRESTVMKIKRLSLKKLKTWR</sequence>
<feature type="compositionally biased region" description="Acidic residues" evidence="19">
    <location>
        <begin position="1609"/>
        <end position="1620"/>
    </location>
</feature>
<evidence type="ECO:0000256" key="12">
    <source>
        <dbReference type="ARBA" id="ARBA00023157"/>
    </source>
</evidence>
<evidence type="ECO:0000256" key="1">
    <source>
        <dbReference type="ARBA" id="ARBA00000110"/>
    </source>
</evidence>
<keyword evidence="4" id="KW-0268">Exocytosis</keyword>
<dbReference type="GO" id="GO:0044218">
    <property type="term" value="C:other organism cell membrane"/>
    <property type="evidence" value="ECO:0007669"/>
    <property type="project" value="UniProtKB-KW"/>
</dbReference>
<dbReference type="FunFam" id="2.60.40.150:FF:000183">
    <property type="entry name" value="Phosphoinositide phospholipase C"/>
    <property type="match status" value="1"/>
</dbReference>